<feature type="region of interest" description="Disordered" evidence="3">
    <location>
        <begin position="466"/>
        <end position="518"/>
    </location>
</feature>
<dbReference type="InterPro" id="IPR035979">
    <property type="entry name" value="RBD_domain_sf"/>
</dbReference>
<feature type="region of interest" description="Disordered" evidence="3">
    <location>
        <begin position="296"/>
        <end position="322"/>
    </location>
</feature>
<organism evidence="6 7">
    <name type="scientific">Abeliophyllum distichum</name>
    <dbReference type="NCBI Taxonomy" id="126358"/>
    <lineage>
        <taxon>Eukaryota</taxon>
        <taxon>Viridiplantae</taxon>
        <taxon>Streptophyta</taxon>
        <taxon>Embryophyta</taxon>
        <taxon>Tracheophyta</taxon>
        <taxon>Spermatophyta</taxon>
        <taxon>Magnoliopsida</taxon>
        <taxon>eudicotyledons</taxon>
        <taxon>Gunneridae</taxon>
        <taxon>Pentapetalae</taxon>
        <taxon>asterids</taxon>
        <taxon>lamiids</taxon>
        <taxon>Lamiales</taxon>
        <taxon>Oleaceae</taxon>
        <taxon>Forsythieae</taxon>
        <taxon>Abeliophyllum</taxon>
    </lineage>
</organism>
<dbReference type="Gene3D" id="3.30.70.330">
    <property type="match status" value="1"/>
</dbReference>
<dbReference type="InterPro" id="IPR039539">
    <property type="entry name" value="Ras_GTPase_bind_prot"/>
</dbReference>
<dbReference type="PROSITE" id="PS50102">
    <property type="entry name" value="RRM"/>
    <property type="match status" value="1"/>
</dbReference>
<dbReference type="InterPro" id="IPR000504">
    <property type="entry name" value="RRM_dom"/>
</dbReference>
<dbReference type="PANTHER" id="PTHR10693">
    <property type="entry name" value="RAS GTPASE-ACTIVATING PROTEIN-BINDING PROTEIN"/>
    <property type="match status" value="1"/>
</dbReference>
<feature type="region of interest" description="Disordered" evidence="3">
    <location>
        <begin position="234"/>
        <end position="262"/>
    </location>
</feature>
<sequence>MFALEFSLQIDIVECGGMFFYPCFQTSLFLCGFGVRGEMAIQTSELSANVVANAFVTRYYAILHHCPENVHKFYQESSLLCWPGPDEAITPVTTLQGINEKIMSSDFKDWPIDIKTVDAQESLEGGVIVVVTGLIGKDNLRKNFSQTFLLAEQEKGFYILNDIFKFFDVCESISNMDLHDDDGNNQVASFTNDPEPGNIPECPTASHPETVDENPNGKELSGLSVIKNTVSEVSVSKPSLAPQESVSKPPISSRKNVSKPPISSGEIVLALVEPVSNVKEDAQKISYASMVAKESPVTSSVSPNDDQQSAGPPAPKSSTPFAGNASKIATHRCVASNNSALPNNISPKASMLRNGLPNISPCAEARSIYIGDLPYGITKSGVLNTIKQFGQVRRNPDSIQIRTHEDGFCCGFVEFESSESARLAVEAHCVTFGEKEAYITYKRSSNPGRNSQEKFPWRDEIKKRNFKGWENGEGNSNRRFQNGNRTGCAEGQFGVYPRSRQNDHWSSNEGMQWQRKAV</sequence>
<accession>A0ABD1U2N6</accession>
<feature type="compositionally biased region" description="Polar residues" evidence="3">
    <location>
        <begin position="296"/>
        <end position="321"/>
    </location>
</feature>
<feature type="compositionally biased region" description="Polar residues" evidence="3">
    <location>
        <begin position="473"/>
        <end position="485"/>
    </location>
</feature>
<dbReference type="Pfam" id="PF02136">
    <property type="entry name" value="NTF2"/>
    <property type="match status" value="1"/>
</dbReference>
<feature type="domain" description="RRM" evidence="4">
    <location>
        <begin position="366"/>
        <end position="444"/>
    </location>
</feature>
<dbReference type="FunFam" id="3.10.450.50:FF:000003">
    <property type="entry name" value="Nuclear transport factor 2 family protein"/>
    <property type="match status" value="1"/>
</dbReference>
<dbReference type="CDD" id="cd00590">
    <property type="entry name" value="RRM_SF"/>
    <property type="match status" value="1"/>
</dbReference>
<dbReference type="GO" id="GO:0003723">
    <property type="term" value="F:RNA binding"/>
    <property type="evidence" value="ECO:0007669"/>
    <property type="project" value="UniProtKB-UniRule"/>
</dbReference>
<feature type="compositionally biased region" description="Polar residues" evidence="3">
    <location>
        <begin position="234"/>
        <end position="246"/>
    </location>
</feature>
<name>A0ABD1U2N6_9LAMI</name>
<dbReference type="InterPro" id="IPR018222">
    <property type="entry name" value="Nuclear_transport_factor_2_euk"/>
</dbReference>
<evidence type="ECO:0000313" key="6">
    <source>
        <dbReference type="EMBL" id="KAL2519266.1"/>
    </source>
</evidence>
<feature type="region of interest" description="Disordered" evidence="3">
    <location>
        <begin position="192"/>
        <end position="220"/>
    </location>
</feature>
<dbReference type="AlphaFoldDB" id="A0ABD1U2N6"/>
<evidence type="ECO:0000313" key="7">
    <source>
        <dbReference type="Proteomes" id="UP001604336"/>
    </source>
</evidence>
<dbReference type="Proteomes" id="UP001604336">
    <property type="component" value="Unassembled WGS sequence"/>
</dbReference>
<dbReference type="PANTHER" id="PTHR10693:SF75">
    <property type="entry name" value="NUCLEAR TRANSPORT FACTOR 2"/>
    <property type="match status" value="1"/>
</dbReference>
<feature type="domain" description="NTF2" evidence="5">
    <location>
        <begin position="51"/>
        <end position="166"/>
    </location>
</feature>
<evidence type="ECO:0000259" key="5">
    <source>
        <dbReference type="PROSITE" id="PS50177"/>
    </source>
</evidence>
<reference evidence="7" key="1">
    <citation type="submission" date="2024-07" db="EMBL/GenBank/DDBJ databases">
        <title>Two chromosome-level genome assemblies of Korean endemic species Abeliophyllum distichum and Forsythia ovata (Oleaceae).</title>
        <authorList>
            <person name="Jang H."/>
        </authorList>
    </citation>
    <scope>NUCLEOTIDE SEQUENCE [LARGE SCALE GENOMIC DNA]</scope>
</reference>
<evidence type="ECO:0000256" key="2">
    <source>
        <dbReference type="PROSITE-ProRule" id="PRU00176"/>
    </source>
</evidence>
<dbReference type="SUPFAM" id="SSF54928">
    <property type="entry name" value="RNA-binding domain, RBD"/>
    <property type="match status" value="1"/>
</dbReference>
<evidence type="ECO:0000256" key="3">
    <source>
        <dbReference type="SAM" id="MobiDB-lite"/>
    </source>
</evidence>
<evidence type="ECO:0000259" key="4">
    <source>
        <dbReference type="PROSITE" id="PS50102"/>
    </source>
</evidence>
<dbReference type="SMART" id="SM00360">
    <property type="entry name" value="RRM"/>
    <property type="match status" value="1"/>
</dbReference>
<proteinExistence type="predicted"/>
<dbReference type="Gene3D" id="3.10.450.50">
    <property type="match status" value="1"/>
</dbReference>
<dbReference type="EMBL" id="JBFOLK010000004">
    <property type="protein sequence ID" value="KAL2519266.1"/>
    <property type="molecule type" value="Genomic_DNA"/>
</dbReference>
<dbReference type="PROSITE" id="PS50177">
    <property type="entry name" value="NTF2_DOMAIN"/>
    <property type="match status" value="1"/>
</dbReference>
<dbReference type="InterPro" id="IPR002075">
    <property type="entry name" value="NTF2_dom"/>
</dbReference>
<gene>
    <name evidence="6" type="ORF">Adt_15513</name>
</gene>
<dbReference type="InterPro" id="IPR012677">
    <property type="entry name" value="Nucleotide-bd_a/b_plait_sf"/>
</dbReference>
<evidence type="ECO:0000256" key="1">
    <source>
        <dbReference type="ARBA" id="ARBA00022884"/>
    </source>
</evidence>
<dbReference type="SUPFAM" id="SSF54427">
    <property type="entry name" value="NTF2-like"/>
    <property type="match status" value="1"/>
</dbReference>
<protein>
    <submittedName>
        <fullName evidence="6">Nuclear transport factor 2 (NTF2) family protein with RNA binding (RRM-RBD-RNP motif) domain</fullName>
    </submittedName>
</protein>
<keyword evidence="7" id="KW-1185">Reference proteome</keyword>
<dbReference type="GO" id="GO:0005737">
    <property type="term" value="C:cytoplasm"/>
    <property type="evidence" value="ECO:0007669"/>
    <property type="project" value="UniProtKB-ARBA"/>
</dbReference>
<keyword evidence="1 2" id="KW-0694">RNA-binding</keyword>
<dbReference type="Pfam" id="PF00076">
    <property type="entry name" value="RRM_1"/>
    <property type="match status" value="1"/>
</dbReference>
<comment type="caution">
    <text evidence="6">The sequence shown here is derived from an EMBL/GenBank/DDBJ whole genome shotgun (WGS) entry which is preliminary data.</text>
</comment>
<dbReference type="CDD" id="cd00780">
    <property type="entry name" value="NTF2"/>
    <property type="match status" value="1"/>
</dbReference>
<dbReference type="InterPro" id="IPR032710">
    <property type="entry name" value="NTF2-like_dom_sf"/>
</dbReference>